<dbReference type="AlphaFoldDB" id="A0A1A9I0X3"/>
<keyword evidence="2" id="KW-1185">Reference proteome</keyword>
<organism evidence="1 2">
    <name type="scientific">Niabella ginsenosidivorans</name>
    <dbReference type="NCBI Taxonomy" id="1176587"/>
    <lineage>
        <taxon>Bacteria</taxon>
        <taxon>Pseudomonadati</taxon>
        <taxon>Bacteroidota</taxon>
        <taxon>Chitinophagia</taxon>
        <taxon>Chitinophagales</taxon>
        <taxon>Chitinophagaceae</taxon>
        <taxon>Niabella</taxon>
    </lineage>
</organism>
<dbReference type="KEGG" id="nia:A8C56_04475"/>
<dbReference type="OrthoDB" id="677598at2"/>
<accession>A0A1A9I0X3</accession>
<dbReference type="STRING" id="1176587.A8C56_04475"/>
<reference evidence="1 2" key="1">
    <citation type="submission" date="2016-05" db="EMBL/GenBank/DDBJ databases">
        <title>Niabella ginsenosidivorans BS26 whole genome sequencing.</title>
        <authorList>
            <person name="Im W.T."/>
            <person name="Siddiqi M.Z."/>
        </authorList>
    </citation>
    <scope>NUCLEOTIDE SEQUENCE [LARGE SCALE GENOMIC DNA]</scope>
    <source>
        <strain evidence="1 2">BS26</strain>
    </source>
</reference>
<proteinExistence type="predicted"/>
<sequence>MYPMLHPGKTALTVLLKDVEIPSSAICFTGDAITSLTNYSVKGAIVNLDEWDWHEELRGGITFYIITNLKKPLQTTL</sequence>
<evidence type="ECO:0000313" key="1">
    <source>
        <dbReference type="EMBL" id="ANH80332.1"/>
    </source>
</evidence>
<protein>
    <submittedName>
        <fullName evidence="1">Uncharacterized protein</fullName>
    </submittedName>
</protein>
<dbReference type="EMBL" id="CP015772">
    <property type="protein sequence ID" value="ANH80332.1"/>
    <property type="molecule type" value="Genomic_DNA"/>
</dbReference>
<gene>
    <name evidence="1" type="ORF">A8C56_04475</name>
</gene>
<dbReference type="Proteomes" id="UP000077667">
    <property type="component" value="Chromosome"/>
</dbReference>
<name>A0A1A9I0X3_9BACT</name>
<evidence type="ECO:0000313" key="2">
    <source>
        <dbReference type="Proteomes" id="UP000077667"/>
    </source>
</evidence>